<sequence length="185" mass="19525">MKVNSLFKNEWHWSVAGVTAGAAVLMAMMAGKNLAVAGAFVAVVRKIVNVFNPEYLENTVFIGTVRGTDTWAVAMLGGILIGSFAASRVSHTFQIHGVAQMWGNRFGKSIWKRIAVVFAGGLLLGIGANVGGGCTTGAFLTGVSTLSIGSIITSLSFFTAAIITANCLYFNKGKEIGEQIPYQQD</sequence>
<dbReference type="InterPro" id="IPR007272">
    <property type="entry name" value="Sulf_transp_TsuA/YedE"/>
</dbReference>
<keyword evidence="4" id="KW-0997">Cell inner membrane</keyword>
<keyword evidence="5 9" id="KW-0812">Transmembrane</keyword>
<gene>
    <name evidence="10" type="ORF">ASN18_2697</name>
</gene>
<evidence type="ECO:0000313" key="10">
    <source>
        <dbReference type="EMBL" id="KWT79600.1"/>
    </source>
</evidence>
<feature type="transmembrane region" description="Helical" evidence="9">
    <location>
        <begin position="110"/>
        <end position="128"/>
    </location>
</feature>
<accession>A0ABR5SC98</accession>
<dbReference type="PANTHER" id="PTHR30574:SF1">
    <property type="entry name" value="SULPHUR TRANSPORT DOMAIN-CONTAINING PROTEIN"/>
    <property type="match status" value="1"/>
</dbReference>
<dbReference type="Proteomes" id="UP000060487">
    <property type="component" value="Unassembled WGS sequence"/>
</dbReference>
<evidence type="ECO:0000256" key="6">
    <source>
        <dbReference type="ARBA" id="ARBA00022989"/>
    </source>
</evidence>
<dbReference type="RefSeq" id="WP_085053318.1">
    <property type="nucleotide sequence ID" value="NZ_LNQR01000103.1"/>
</dbReference>
<evidence type="ECO:0000256" key="5">
    <source>
        <dbReference type="ARBA" id="ARBA00022692"/>
    </source>
</evidence>
<proteinExistence type="inferred from homology"/>
<evidence type="ECO:0000256" key="1">
    <source>
        <dbReference type="ARBA" id="ARBA00004429"/>
    </source>
</evidence>
<dbReference type="Pfam" id="PF04143">
    <property type="entry name" value="Sulf_transp"/>
    <property type="match status" value="1"/>
</dbReference>
<evidence type="ECO:0000256" key="7">
    <source>
        <dbReference type="ARBA" id="ARBA00023136"/>
    </source>
</evidence>
<keyword evidence="7 9" id="KW-0472">Membrane</keyword>
<feature type="transmembrane region" description="Helical" evidence="9">
    <location>
        <begin position="71"/>
        <end position="89"/>
    </location>
</feature>
<keyword evidence="2" id="KW-0813">Transport</keyword>
<reference evidence="10 11" key="1">
    <citation type="submission" date="2015-11" db="EMBL/GenBank/DDBJ databases">
        <authorList>
            <person name="Lin W."/>
        </authorList>
    </citation>
    <scope>NUCLEOTIDE SEQUENCE [LARGE SCALE GENOMIC DNA]</scope>
    <source>
        <strain evidence="10 11">HCH-1</strain>
    </source>
</reference>
<evidence type="ECO:0000256" key="9">
    <source>
        <dbReference type="SAM" id="Phobius"/>
    </source>
</evidence>
<evidence type="ECO:0008006" key="12">
    <source>
        <dbReference type="Google" id="ProtNLM"/>
    </source>
</evidence>
<comment type="subcellular location">
    <subcellularLocation>
        <location evidence="1">Cell inner membrane</location>
        <topology evidence="1">Multi-pass membrane protein</topology>
    </subcellularLocation>
</comment>
<evidence type="ECO:0000256" key="4">
    <source>
        <dbReference type="ARBA" id="ARBA00022519"/>
    </source>
</evidence>
<evidence type="ECO:0000256" key="2">
    <source>
        <dbReference type="ARBA" id="ARBA00022448"/>
    </source>
</evidence>
<comment type="caution">
    <text evidence="10">The sequence shown here is derived from an EMBL/GenBank/DDBJ whole genome shotgun (WGS) entry which is preliminary data.</text>
</comment>
<keyword evidence="11" id="KW-1185">Reference proteome</keyword>
<organism evidence="10 11">
    <name type="scientific">Candidatus Magnetominusculus xianensis</name>
    <dbReference type="NCBI Taxonomy" id="1748249"/>
    <lineage>
        <taxon>Bacteria</taxon>
        <taxon>Pseudomonadati</taxon>
        <taxon>Nitrospirota</taxon>
        <taxon>Nitrospiria</taxon>
        <taxon>Nitrospirales</taxon>
        <taxon>Nitrospiraceae</taxon>
        <taxon>Candidatus Magnetominusculus</taxon>
    </lineage>
</organism>
<dbReference type="EMBL" id="LNQR01000103">
    <property type="protein sequence ID" value="KWT79600.1"/>
    <property type="molecule type" value="Genomic_DNA"/>
</dbReference>
<feature type="transmembrane region" description="Helical" evidence="9">
    <location>
        <begin position="12"/>
        <end position="29"/>
    </location>
</feature>
<keyword evidence="3" id="KW-1003">Cell membrane</keyword>
<keyword evidence="6 9" id="KW-1133">Transmembrane helix</keyword>
<feature type="transmembrane region" description="Helical" evidence="9">
    <location>
        <begin position="148"/>
        <end position="170"/>
    </location>
</feature>
<protein>
    <recommendedName>
        <fullName evidence="12">Sulphur transport domain-containing protein</fullName>
    </recommendedName>
</protein>
<comment type="similarity">
    <text evidence="8">Belongs to the TsuA/YedE (TC 9.B.102) family.</text>
</comment>
<evidence type="ECO:0000256" key="3">
    <source>
        <dbReference type="ARBA" id="ARBA00022475"/>
    </source>
</evidence>
<evidence type="ECO:0000256" key="8">
    <source>
        <dbReference type="ARBA" id="ARBA00035655"/>
    </source>
</evidence>
<dbReference type="PANTHER" id="PTHR30574">
    <property type="entry name" value="INNER MEMBRANE PROTEIN YEDE"/>
    <property type="match status" value="1"/>
</dbReference>
<evidence type="ECO:0000313" key="11">
    <source>
        <dbReference type="Proteomes" id="UP000060487"/>
    </source>
</evidence>
<name>A0ABR5SC98_9BACT</name>